<proteinExistence type="inferred from homology"/>
<comment type="function">
    <text evidence="6">Forms membrane-associated dynamic filaments that are essential for cell shape determination. Acts by regulating cell wall synthesis and cell elongation, and thus cell shape. A feedback loop between cell geometry and MreB localization may maintain elongated cell shape by targeting cell wall growth to regions of negative cell wall curvature.</text>
</comment>
<dbReference type="HAMAP" id="MF_02207">
    <property type="entry name" value="MreB"/>
    <property type="match status" value="1"/>
</dbReference>
<dbReference type="PANTHER" id="PTHR42749:SF1">
    <property type="entry name" value="CELL SHAPE-DETERMINING PROTEIN MREB"/>
    <property type="match status" value="1"/>
</dbReference>
<evidence type="ECO:0000313" key="8">
    <source>
        <dbReference type="Proteomes" id="UP000766698"/>
    </source>
</evidence>
<keyword evidence="2 6" id="KW-0547">Nucleotide-binding</keyword>
<dbReference type="PANTHER" id="PTHR42749">
    <property type="entry name" value="CELL SHAPE-DETERMINING PROTEIN MREB"/>
    <property type="match status" value="1"/>
</dbReference>
<sequence length="343" mass="35976">MYLSPDQLRRCTVAVDLGAARTRVHIKGSGLVVDEPSIVAVNVHSGVLIAVGSPAERMAGRTPAHIRVVRPINHGTVVDIQMARRMLRAMVGERVSRSWRLNPRLRVAVCVPHDADPLARRAAIETMTGVGARRVLLVDTLLAAGIGCGLPVEEPEAALVVLCGAAATQVAVLSLGSIVAAAKVPVGGETIEQAIALHLRNRHELTLPSQAVRALRLNVADVGDDTPPETVVHGRDVATGLARTVQVNPEEVRAAMQSPLTGLVDAIRSVLHRCPPDLVADLADRGIMLAGGSALLPGLDERLHQATGMPVSIAQNPATGAITGLAALIEGKVRPLNMDTLPL</sequence>
<dbReference type="InterPro" id="IPR043129">
    <property type="entry name" value="ATPase_NBD"/>
</dbReference>
<dbReference type="RefSeq" id="WP_182858073.1">
    <property type="nucleotide sequence ID" value="NZ_WMLF01000637.1"/>
</dbReference>
<dbReference type="SUPFAM" id="SSF53067">
    <property type="entry name" value="Actin-like ATPase domain"/>
    <property type="match status" value="2"/>
</dbReference>
<comment type="subcellular location">
    <subcellularLocation>
        <location evidence="6">Cytoplasm</location>
    </subcellularLocation>
    <text evidence="6">Membrane-associated.</text>
</comment>
<evidence type="ECO:0000256" key="4">
    <source>
        <dbReference type="ARBA" id="ARBA00022960"/>
    </source>
</evidence>
<evidence type="ECO:0000256" key="6">
    <source>
        <dbReference type="HAMAP-Rule" id="MF_02207"/>
    </source>
</evidence>
<dbReference type="Proteomes" id="UP000766698">
    <property type="component" value="Unassembled WGS sequence"/>
</dbReference>
<evidence type="ECO:0000256" key="1">
    <source>
        <dbReference type="ARBA" id="ARBA00022490"/>
    </source>
</evidence>
<dbReference type="Gene3D" id="3.30.420.40">
    <property type="match status" value="2"/>
</dbReference>
<dbReference type="InterPro" id="IPR004753">
    <property type="entry name" value="MreB"/>
</dbReference>
<dbReference type="NCBIfam" id="NF010539">
    <property type="entry name" value="PRK13927.1"/>
    <property type="match status" value="1"/>
</dbReference>
<dbReference type="EMBL" id="WMLF01000637">
    <property type="protein sequence ID" value="MBB1246849.1"/>
    <property type="molecule type" value="Genomic_DNA"/>
</dbReference>
<comment type="caution">
    <text evidence="6">Lacks conserved residue(s) required for the propagation of feature annotation.</text>
</comment>
<protein>
    <recommendedName>
        <fullName evidence="6">Cell shape-determining protein MreB</fullName>
    </recommendedName>
</protein>
<name>A0ABR6ENC0_9ACTN</name>
<accession>A0ABR6ENC0</accession>
<reference evidence="8" key="1">
    <citation type="journal article" date="2020" name="Syst. Appl. Microbiol.">
        <title>Streptomyces alkaliterrae sp. nov., isolated from an alkaline soil, and emended descriptions of Streptomyces alkaliphilus, Streptomyces calidiresistens and Streptomyces durbertensis.</title>
        <authorList>
            <person name="Swiecimska M."/>
            <person name="Golinska P."/>
            <person name="Nouioui I."/>
            <person name="Wypij M."/>
            <person name="Rai M."/>
            <person name="Sangal V."/>
            <person name="Goodfellow M."/>
        </authorList>
    </citation>
    <scope>NUCLEOTIDE SEQUENCE [LARGE SCALE GENOMIC DNA]</scope>
    <source>
        <strain evidence="8">DSM 104538</strain>
    </source>
</reference>
<comment type="similarity">
    <text evidence="5 6">Belongs to the FtsA/MreB family.</text>
</comment>
<dbReference type="InterPro" id="IPR056546">
    <property type="entry name" value="MreB_MamK-like"/>
</dbReference>
<dbReference type="Pfam" id="PF06723">
    <property type="entry name" value="MreB_Mbl"/>
    <property type="match status" value="1"/>
</dbReference>
<comment type="caution">
    <text evidence="7">The sequence shown here is derived from an EMBL/GenBank/DDBJ whole genome shotgun (WGS) entry which is preliminary data.</text>
</comment>
<keyword evidence="1 6" id="KW-0963">Cytoplasm</keyword>
<evidence type="ECO:0000256" key="3">
    <source>
        <dbReference type="ARBA" id="ARBA00022840"/>
    </source>
</evidence>
<evidence type="ECO:0000313" key="7">
    <source>
        <dbReference type="EMBL" id="MBB1246849.1"/>
    </source>
</evidence>
<comment type="subunit">
    <text evidence="6">Forms polymers.</text>
</comment>
<evidence type="ECO:0000256" key="2">
    <source>
        <dbReference type="ARBA" id="ARBA00022741"/>
    </source>
</evidence>
<gene>
    <name evidence="6" type="primary">mreB</name>
    <name evidence="7" type="ORF">GL263_25340</name>
</gene>
<keyword evidence="8" id="KW-1185">Reference proteome</keyword>
<dbReference type="PRINTS" id="PR01652">
    <property type="entry name" value="SHAPEPROTEIN"/>
</dbReference>
<organism evidence="7 8">
    <name type="scientific">Streptomyces durbertensis</name>
    <dbReference type="NCBI Taxonomy" id="2448886"/>
    <lineage>
        <taxon>Bacteria</taxon>
        <taxon>Bacillati</taxon>
        <taxon>Actinomycetota</taxon>
        <taxon>Actinomycetes</taxon>
        <taxon>Kitasatosporales</taxon>
        <taxon>Streptomycetaceae</taxon>
        <taxon>Streptomyces</taxon>
    </lineage>
</organism>
<feature type="binding site" evidence="6">
    <location>
        <begin position="292"/>
        <end position="295"/>
    </location>
    <ligand>
        <name>ATP</name>
        <dbReference type="ChEBI" id="CHEBI:30616"/>
    </ligand>
</feature>
<keyword evidence="4 6" id="KW-0133">Cell shape</keyword>
<evidence type="ECO:0000256" key="5">
    <source>
        <dbReference type="ARBA" id="ARBA00023458"/>
    </source>
</evidence>
<keyword evidence="3 6" id="KW-0067">ATP-binding</keyword>